<evidence type="ECO:0000259" key="17">
    <source>
        <dbReference type="PROSITE" id="PS50113"/>
    </source>
</evidence>
<dbReference type="SMART" id="SM00091">
    <property type="entry name" value="PAS"/>
    <property type="match status" value="3"/>
</dbReference>
<keyword evidence="6" id="KW-0285">Flavoprotein</keyword>
<dbReference type="PANTHER" id="PTHR41523">
    <property type="entry name" value="TWO-COMPONENT SYSTEM SENSOR PROTEIN"/>
    <property type="match status" value="1"/>
</dbReference>
<evidence type="ECO:0000256" key="8">
    <source>
        <dbReference type="ARBA" id="ARBA00022679"/>
    </source>
</evidence>
<dbReference type="GO" id="GO:0004673">
    <property type="term" value="F:protein histidine kinase activity"/>
    <property type="evidence" value="ECO:0007669"/>
    <property type="project" value="UniProtKB-EC"/>
</dbReference>
<keyword evidence="5" id="KW-0716">Sensory transduction</keyword>
<dbReference type="InterPro" id="IPR013656">
    <property type="entry name" value="PAS_4"/>
</dbReference>
<dbReference type="PROSITE" id="PS50113">
    <property type="entry name" value="PAC"/>
    <property type="match status" value="2"/>
</dbReference>
<keyword evidence="14" id="KW-0843">Virulence</keyword>
<dbReference type="PROSITE" id="PS50112">
    <property type="entry name" value="PAS"/>
    <property type="match status" value="1"/>
</dbReference>
<keyword evidence="3" id="KW-0600">Photoreceptor protein</keyword>
<evidence type="ECO:0000256" key="6">
    <source>
        <dbReference type="ARBA" id="ARBA00022630"/>
    </source>
</evidence>
<evidence type="ECO:0000256" key="10">
    <source>
        <dbReference type="ARBA" id="ARBA00022741"/>
    </source>
</evidence>
<keyword evidence="10" id="KW-0547">Nucleotide-binding</keyword>
<evidence type="ECO:0000256" key="3">
    <source>
        <dbReference type="ARBA" id="ARBA00022543"/>
    </source>
</evidence>
<feature type="domain" description="PAC" evidence="17">
    <location>
        <begin position="378"/>
        <end position="430"/>
    </location>
</feature>
<dbReference type="InterPro" id="IPR000014">
    <property type="entry name" value="PAS"/>
</dbReference>
<dbReference type="InterPro" id="IPR035965">
    <property type="entry name" value="PAS-like_dom_sf"/>
</dbReference>
<evidence type="ECO:0000256" key="2">
    <source>
        <dbReference type="ARBA" id="ARBA00012438"/>
    </source>
</evidence>
<keyword evidence="11 18" id="KW-0418">Kinase</keyword>
<dbReference type="Proteomes" id="UP000250443">
    <property type="component" value="Unassembled WGS sequence"/>
</dbReference>
<evidence type="ECO:0000256" key="5">
    <source>
        <dbReference type="ARBA" id="ARBA00022606"/>
    </source>
</evidence>
<dbReference type="GO" id="GO:0009881">
    <property type="term" value="F:photoreceptor activity"/>
    <property type="evidence" value="ECO:0007669"/>
    <property type="project" value="UniProtKB-KW"/>
</dbReference>
<evidence type="ECO:0000256" key="13">
    <source>
        <dbReference type="ARBA" id="ARBA00022991"/>
    </source>
</evidence>
<dbReference type="NCBIfam" id="TIGR00229">
    <property type="entry name" value="sensory_box"/>
    <property type="match status" value="3"/>
</dbReference>
<evidence type="ECO:0000256" key="11">
    <source>
        <dbReference type="ARBA" id="ARBA00022777"/>
    </source>
</evidence>
<dbReference type="Pfam" id="PF08448">
    <property type="entry name" value="PAS_4"/>
    <property type="match status" value="2"/>
</dbReference>
<dbReference type="PANTHER" id="PTHR41523:SF8">
    <property type="entry name" value="ETHYLENE RESPONSE SENSOR PROTEIN"/>
    <property type="match status" value="1"/>
</dbReference>
<evidence type="ECO:0000256" key="12">
    <source>
        <dbReference type="ARBA" id="ARBA00022840"/>
    </source>
</evidence>
<keyword evidence="8 18" id="KW-0808">Transferase</keyword>
<keyword evidence="9" id="KW-0677">Repeat</keyword>
<evidence type="ECO:0000313" key="19">
    <source>
        <dbReference type="Proteomes" id="UP000250443"/>
    </source>
</evidence>
<evidence type="ECO:0000313" key="18">
    <source>
        <dbReference type="EMBL" id="SPZ06011.1"/>
    </source>
</evidence>
<feature type="domain" description="PAS" evidence="16">
    <location>
        <begin position="300"/>
        <end position="339"/>
    </location>
</feature>
<protein>
    <recommendedName>
        <fullName evidence="2">histidine kinase</fullName>
        <ecNumber evidence="2">2.7.13.3</ecNumber>
    </recommendedName>
</protein>
<dbReference type="Pfam" id="PF07536">
    <property type="entry name" value="HWE_HK"/>
    <property type="match status" value="1"/>
</dbReference>
<gene>
    <name evidence="18" type="ORF">NCTC11842_01938</name>
</gene>
<keyword evidence="4" id="KW-0597">Phosphoprotein</keyword>
<sequence length="635" mass="71301">MTRSRHKTVKYRPFMAGLLSTSWIMNCTLEASSLDPVPMPSLSSDVLNDMVFELLPAAAFVCDATGAIVRYNRKAAEFWGRELVPGETYYIGIDRIFHVDGRVMQPEESPMASVLRTGAPVRNHELRVQSLAGQEHWALINISPIFDEIGQIKGAINCFQDITERKESERKLQESQAFLQAIVDATPECIKIVTEDGSLMQMNGAGLAMIEADCLEAVQGACVFDLIVPEHREIWIANHLRVCNGEQLSWTYDIIGLAGSWVNMETHAVPLRLPDGRRVHLAVTHNITQRIKDEQALRESERHLSELLDGLAVAVYTTDAKGYLTFYNEAAVELWGYRPRLGQAQWCGSWKMQWPDGRELNHDECFMAEVLSEGKAIQGGEGFILRQDGSRVPFAAYPSPLRNAQGEITGAVNMCVDISRHKKAEAQQRELINELNHRVKNTLMTVQSIATYSLRSANAESRFRETFDARLLALSKAHDLLTHEQWQGAQLRAVIEQEIAPYTEQEKSDRIALFGSDYALEPREALALAMVFHELITNAAKYGALSVPEGRLQLEWYVGKDEHTGHDCLELHWLERDGPTVEAPQTKGFGSRLIDRSITRELKGRVVTTFVPQGLECHLSIPLLCLQVRPKGSFV</sequence>
<dbReference type="CDD" id="cd00130">
    <property type="entry name" value="PAS"/>
    <property type="match status" value="2"/>
</dbReference>
<dbReference type="InterPro" id="IPR000700">
    <property type="entry name" value="PAS-assoc_C"/>
</dbReference>
<name>A0A2X2CGZ5_PSELU</name>
<evidence type="ECO:0000256" key="14">
    <source>
        <dbReference type="ARBA" id="ARBA00023026"/>
    </source>
</evidence>
<dbReference type="GO" id="GO:0005524">
    <property type="term" value="F:ATP binding"/>
    <property type="evidence" value="ECO:0007669"/>
    <property type="project" value="UniProtKB-KW"/>
</dbReference>
<dbReference type="SMART" id="SM00911">
    <property type="entry name" value="HWE_HK"/>
    <property type="match status" value="1"/>
</dbReference>
<evidence type="ECO:0000256" key="4">
    <source>
        <dbReference type="ARBA" id="ARBA00022553"/>
    </source>
</evidence>
<keyword evidence="15" id="KW-0675">Receptor</keyword>
<accession>A0A2X2CGZ5</accession>
<evidence type="ECO:0000256" key="7">
    <source>
        <dbReference type="ARBA" id="ARBA00022643"/>
    </source>
</evidence>
<dbReference type="EC" id="2.7.13.3" evidence="2"/>
<dbReference type="EMBL" id="UAUF01000011">
    <property type="protein sequence ID" value="SPZ06011.1"/>
    <property type="molecule type" value="Genomic_DNA"/>
</dbReference>
<feature type="domain" description="PAC" evidence="17">
    <location>
        <begin position="122"/>
        <end position="174"/>
    </location>
</feature>
<evidence type="ECO:0000256" key="9">
    <source>
        <dbReference type="ARBA" id="ARBA00022737"/>
    </source>
</evidence>
<proteinExistence type="predicted"/>
<evidence type="ECO:0000256" key="1">
    <source>
        <dbReference type="ARBA" id="ARBA00000085"/>
    </source>
</evidence>
<dbReference type="AlphaFoldDB" id="A0A2X2CGZ5"/>
<dbReference type="SUPFAM" id="SSF55785">
    <property type="entry name" value="PYP-like sensor domain (PAS domain)"/>
    <property type="match status" value="3"/>
</dbReference>
<dbReference type="SMART" id="SM00086">
    <property type="entry name" value="PAC"/>
    <property type="match status" value="3"/>
</dbReference>
<dbReference type="Gene3D" id="3.30.450.20">
    <property type="entry name" value="PAS domain"/>
    <property type="match status" value="3"/>
</dbReference>
<comment type="catalytic activity">
    <reaction evidence="1">
        <text>ATP + protein L-histidine = ADP + protein N-phospho-L-histidine.</text>
        <dbReference type="EC" id="2.7.13.3"/>
    </reaction>
</comment>
<dbReference type="InterPro" id="IPR001610">
    <property type="entry name" value="PAC"/>
</dbReference>
<keyword evidence="13" id="KW-0157">Chromophore</keyword>
<evidence type="ECO:0000259" key="16">
    <source>
        <dbReference type="PROSITE" id="PS50112"/>
    </source>
</evidence>
<reference evidence="18 19" key="1">
    <citation type="submission" date="2018-06" db="EMBL/GenBank/DDBJ databases">
        <authorList>
            <consortium name="Pathogen Informatics"/>
            <person name="Doyle S."/>
        </authorList>
    </citation>
    <scope>NUCLEOTIDE SEQUENCE [LARGE SCALE GENOMIC DNA]</scope>
    <source>
        <strain evidence="18 19">NCTC11842</strain>
    </source>
</reference>
<dbReference type="Pfam" id="PF13426">
    <property type="entry name" value="PAS_9"/>
    <property type="match status" value="1"/>
</dbReference>
<evidence type="ECO:0000256" key="15">
    <source>
        <dbReference type="ARBA" id="ARBA00023170"/>
    </source>
</evidence>
<keyword evidence="12" id="KW-0067">ATP-binding</keyword>
<dbReference type="InterPro" id="IPR011102">
    <property type="entry name" value="Sig_transdc_His_kinase_HWE"/>
</dbReference>
<organism evidence="18 19">
    <name type="scientific">Pseudomonas luteola</name>
    <dbReference type="NCBI Taxonomy" id="47886"/>
    <lineage>
        <taxon>Bacteria</taxon>
        <taxon>Pseudomonadati</taxon>
        <taxon>Pseudomonadota</taxon>
        <taxon>Gammaproteobacteria</taxon>
        <taxon>Pseudomonadales</taxon>
        <taxon>Pseudomonadaceae</taxon>
        <taxon>Pseudomonas</taxon>
    </lineage>
</organism>
<keyword evidence="7" id="KW-0288">FMN</keyword>